<feature type="domain" description="HTH marR-type" evidence="4">
    <location>
        <begin position="14"/>
        <end position="146"/>
    </location>
</feature>
<dbReference type="InterPro" id="IPR036390">
    <property type="entry name" value="WH_DNA-bd_sf"/>
</dbReference>
<reference evidence="5 6" key="1">
    <citation type="submission" date="2015-03" db="EMBL/GenBank/DDBJ databases">
        <title>Genome assembly of Sandaracinus amylolyticus DSM 53668.</title>
        <authorList>
            <person name="Sharma G."/>
            <person name="Subramanian S."/>
        </authorList>
    </citation>
    <scope>NUCLEOTIDE SEQUENCE [LARGE SCALE GENOMIC DNA]</scope>
    <source>
        <strain evidence="5 6">DSM 53668</strain>
    </source>
</reference>
<sequence>MAQSEQGVQRGSDIDRIVETILYLYTESRRVTKTVARGMGLTGPQVTALKILEAVGEISLSELSERMSARNSTITGIVDRMERDGLVVRERSETDRRVVKIRATERGSQIARGVPVTAMELFGSALRSLSASDRAELRRILARLADRVRIEIEEREKMGGADTAARDGD</sequence>
<evidence type="ECO:0000313" key="5">
    <source>
        <dbReference type="EMBL" id="AKF07611.1"/>
    </source>
</evidence>
<dbReference type="PANTHER" id="PTHR42756:SF1">
    <property type="entry name" value="TRANSCRIPTIONAL REPRESSOR OF EMRAB OPERON"/>
    <property type="match status" value="1"/>
</dbReference>
<dbReference type="SUPFAM" id="SSF46785">
    <property type="entry name" value="Winged helix' DNA-binding domain"/>
    <property type="match status" value="1"/>
</dbReference>
<dbReference type="KEGG" id="samy:DB32_004760"/>
<evidence type="ECO:0000313" key="6">
    <source>
        <dbReference type="Proteomes" id="UP000034883"/>
    </source>
</evidence>
<dbReference type="AlphaFoldDB" id="A0A0F6W519"/>
<dbReference type="STRING" id="927083.DB32_004760"/>
<name>A0A0F6W519_9BACT</name>
<dbReference type="GO" id="GO:0003700">
    <property type="term" value="F:DNA-binding transcription factor activity"/>
    <property type="evidence" value="ECO:0007669"/>
    <property type="project" value="InterPro"/>
</dbReference>
<evidence type="ECO:0000256" key="1">
    <source>
        <dbReference type="ARBA" id="ARBA00023015"/>
    </source>
</evidence>
<evidence type="ECO:0000256" key="3">
    <source>
        <dbReference type="ARBA" id="ARBA00023163"/>
    </source>
</evidence>
<evidence type="ECO:0000259" key="4">
    <source>
        <dbReference type="PROSITE" id="PS50995"/>
    </source>
</evidence>
<dbReference type="Gene3D" id="1.10.10.10">
    <property type="entry name" value="Winged helix-like DNA-binding domain superfamily/Winged helix DNA-binding domain"/>
    <property type="match status" value="1"/>
</dbReference>
<protein>
    <submittedName>
        <fullName evidence="5">Transcriptional regulator, MarR family protein</fullName>
    </submittedName>
</protein>
<keyword evidence="3" id="KW-0804">Transcription</keyword>
<organism evidence="5 6">
    <name type="scientific">Sandaracinus amylolyticus</name>
    <dbReference type="NCBI Taxonomy" id="927083"/>
    <lineage>
        <taxon>Bacteria</taxon>
        <taxon>Pseudomonadati</taxon>
        <taxon>Myxococcota</taxon>
        <taxon>Polyangia</taxon>
        <taxon>Polyangiales</taxon>
        <taxon>Sandaracinaceae</taxon>
        <taxon>Sandaracinus</taxon>
    </lineage>
</organism>
<dbReference type="InterPro" id="IPR036388">
    <property type="entry name" value="WH-like_DNA-bd_sf"/>
</dbReference>
<dbReference type="GO" id="GO:0003677">
    <property type="term" value="F:DNA binding"/>
    <property type="evidence" value="ECO:0007669"/>
    <property type="project" value="UniProtKB-KW"/>
</dbReference>
<dbReference type="Proteomes" id="UP000034883">
    <property type="component" value="Chromosome"/>
</dbReference>
<dbReference type="InterPro" id="IPR000835">
    <property type="entry name" value="HTH_MarR-typ"/>
</dbReference>
<dbReference type="PRINTS" id="PR00598">
    <property type="entry name" value="HTHMARR"/>
</dbReference>
<keyword evidence="6" id="KW-1185">Reference proteome</keyword>
<dbReference type="InterPro" id="IPR023187">
    <property type="entry name" value="Tscrpt_reg_MarR-type_CS"/>
</dbReference>
<proteinExistence type="predicted"/>
<dbReference type="PROSITE" id="PS01117">
    <property type="entry name" value="HTH_MARR_1"/>
    <property type="match status" value="1"/>
</dbReference>
<accession>A0A0F6W519</accession>
<gene>
    <name evidence="5" type="ORF">DB32_004760</name>
</gene>
<dbReference type="SMART" id="SM00347">
    <property type="entry name" value="HTH_MARR"/>
    <property type="match status" value="1"/>
</dbReference>
<dbReference type="PROSITE" id="PS50995">
    <property type="entry name" value="HTH_MARR_2"/>
    <property type="match status" value="1"/>
</dbReference>
<keyword evidence="2" id="KW-0238">DNA-binding</keyword>
<evidence type="ECO:0000256" key="2">
    <source>
        <dbReference type="ARBA" id="ARBA00023125"/>
    </source>
</evidence>
<dbReference type="RefSeq" id="WP_075097601.1">
    <property type="nucleotide sequence ID" value="NZ_CP011125.1"/>
</dbReference>
<dbReference type="Pfam" id="PF01047">
    <property type="entry name" value="MarR"/>
    <property type="match status" value="1"/>
</dbReference>
<dbReference type="PANTHER" id="PTHR42756">
    <property type="entry name" value="TRANSCRIPTIONAL REGULATOR, MARR"/>
    <property type="match status" value="1"/>
</dbReference>
<keyword evidence="1" id="KW-0805">Transcription regulation</keyword>
<dbReference type="EMBL" id="CP011125">
    <property type="protein sequence ID" value="AKF07611.1"/>
    <property type="molecule type" value="Genomic_DNA"/>
</dbReference>